<reference evidence="2" key="1">
    <citation type="journal article" date="2015" name="Sci. Rep.">
        <title>Tissue- and time-dependent transcription in Ixodes ricinus salivary glands and midguts when blood feeding on the vertebrate host.</title>
        <authorList>
            <person name="Kotsyfakis M."/>
            <person name="Schwarz A."/>
            <person name="Erhart J."/>
            <person name="Ribeiro J.M."/>
        </authorList>
    </citation>
    <scope>NUCLEOTIDE SEQUENCE</scope>
    <source>
        <tissue evidence="2">Salivary gland and midgut</tissue>
    </source>
</reference>
<feature type="chain" id="PRO_5004736947" evidence="1">
    <location>
        <begin position="20"/>
        <end position="87"/>
    </location>
</feature>
<organism evidence="2">
    <name type="scientific">Ixodes ricinus</name>
    <name type="common">Common tick</name>
    <name type="synonym">Acarus ricinus</name>
    <dbReference type="NCBI Taxonomy" id="34613"/>
    <lineage>
        <taxon>Eukaryota</taxon>
        <taxon>Metazoa</taxon>
        <taxon>Ecdysozoa</taxon>
        <taxon>Arthropoda</taxon>
        <taxon>Chelicerata</taxon>
        <taxon>Arachnida</taxon>
        <taxon>Acari</taxon>
        <taxon>Parasitiformes</taxon>
        <taxon>Ixodida</taxon>
        <taxon>Ixodoidea</taxon>
        <taxon>Ixodidae</taxon>
        <taxon>Ixodinae</taxon>
        <taxon>Ixodes</taxon>
    </lineage>
</organism>
<dbReference type="AlphaFoldDB" id="V5IDE4"/>
<protein>
    <submittedName>
        <fullName evidence="2">Putative tick kunitz 51</fullName>
    </submittedName>
</protein>
<sequence>MKAFIGTLCFLVALSYVIATLSEEQCRSPLAFSSCSSGSTRIIHSFFNNTNQCHEYTGCDNGPNRFGSHDECTSGCPYGNHLPNGRA</sequence>
<name>V5IDE4_IXORI</name>
<evidence type="ECO:0000256" key="1">
    <source>
        <dbReference type="SAM" id="SignalP"/>
    </source>
</evidence>
<evidence type="ECO:0000313" key="2">
    <source>
        <dbReference type="EMBL" id="JAB72386.1"/>
    </source>
</evidence>
<dbReference type="EMBL" id="GANP01012082">
    <property type="protein sequence ID" value="JAB72386.1"/>
    <property type="molecule type" value="mRNA"/>
</dbReference>
<dbReference type="GO" id="GO:0004867">
    <property type="term" value="F:serine-type endopeptidase inhibitor activity"/>
    <property type="evidence" value="ECO:0007669"/>
    <property type="project" value="InterPro"/>
</dbReference>
<proteinExistence type="evidence at transcript level"/>
<dbReference type="SUPFAM" id="SSF57362">
    <property type="entry name" value="BPTI-like"/>
    <property type="match status" value="1"/>
</dbReference>
<dbReference type="Gene3D" id="4.10.410.10">
    <property type="entry name" value="Pancreatic trypsin inhibitor Kunitz domain"/>
    <property type="match status" value="1"/>
</dbReference>
<dbReference type="InterPro" id="IPR036880">
    <property type="entry name" value="Kunitz_BPTI_sf"/>
</dbReference>
<accession>V5IDE4</accession>
<feature type="signal peptide" evidence="1">
    <location>
        <begin position="1"/>
        <end position="19"/>
    </location>
</feature>
<keyword evidence="1" id="KW-0732">Signal</keyword>